<organism evidence="2 3">
    <name type="scientific">Sphingomonas pokkalii</name>
    <dbReference type="NCBI Taxonomy" id="2175090"/>
    <lineage>
        <taxon>Bacteria</taxon>
        <taxon>Pseudomonadati</taxon>
        <taxon>Pseudomonadota</taxon>
        <taxon>Alphaproteobacteria</taxon>
        <taxon>Sphingomonadales</taxon>
        <taxon>Sphingomonadaceae</taxon>
        <taxon>Sphingomonas</taxon>
    </lineage>
</organism>
<sequence length="320" mass="34461">MLSAITVNTKAQLDAAISRARGGEEIRLARANYGMVIIRDRKFTAPVTIRSAYPAAPAIFSTLRMHNVSNISFKDIEITRVRGKDPDWAKMVEVRGGSNIAFIGGFVHGPANGMWQDDMYGMYIRNTANLRVSGVTFHDLRVALVVEDSSNFNIENNIFTQLSRDAMEIPGANGGRIFNNSVALFNVAPGEHPDGIQCWTSGKTSGCKNVQITMNRFVGTPGHEFQGVFFGDEARVGGYDGIQIIGNSFANVMWHGINIGGKGAGIVIRNNILTAGPNYRPWIRTAGPATLSGNSAPTYVIAGREGAPPGNKIGGAYTPK</sequence>
<dbReference type="AlphaFoldDB" id="A0A2U0SG44"/>
<dbReference type="Proteomes" id="UP000245890">
    <property type="component" value="Unassembled WGS sequence"/>
</dbReference>
<evidence type="ECO:0000259" key="1">
    <source>
        <dbReference type="Pfam" id="PF13229"/>
    </source>
</evidence>
<name>A0A2U0SG44_9SPHN</name>
<reference evidence="2 3" key="1">
    <citation type="submission" date="2018-05" db="EMBL/GenBank/DDBJ databases">
        <title>Description of Sphingomonas pokkalii sp nov, isolated from the rhizosphere of saline tolerant pokkali rice and its draft genome analysis.</title>
        <authorList>
            <person name="Menon R."/>
            <person name="Kumari S."/>
            <person name="Rameshkumar N."/>
        </authorList>
    </citation>
    <scope>NUCLEOTIDE SEQUENCE [LARGE SCALE GENOMIC DNA]</scope>
    <source>
        <strain evidence="2 3">L3B27</strain>
    </source>
</reference>
<protein>
    <recommendedName>
        <fullName evidence="1">Right handed beta helix domain-containing protein</fullName>
    </recommendedName>
</protein>
<evidence type="ECO:0000313" key="3">
    <source>
        <dbReference type="Proteomes" id="UP000245890"/>
    </source>
</evidence>
<dbReference type="EMBL" id="QENQ01000001">
    <property type="protein sequence ID" value="PVX30264.1"/>
    <property type="molecule type" value="Genomic_DNA"/>
</dbReference>
<dbReference type="InterPro" id="IPR011050">
    <property type="entry name" value="Pectin_lyase_fold/virulence"/>
</dbReference>
<gene>
    <name evidence="2" type="ORF">DD559_13740</name>
</gene>
<dbReference type="InterPro" id="IPR006626">
    <property type="entry name" value="PbH1"/>
</dbReference>
<dbReference type="SMART" id="SM00710">
    <property type="entry name" value="PbH1"/>
    <property type="match status" value="5"/>
</dbReference>
<proteinExistence type="predicted"/>
<feature type="domain" description="Right handed beta helix" evidence="1">
    <location>
        <begin position="121"/>
        <end position="295"/>
    </location>
</feature>
<comment type="caution">
    <text evidence="2">The sequence shown here is derived from an EMBL/GenBank/DDBJ whole genome shotgun (WGS) entry which is preliminary data.</text>
</comment>
<accession>A0A2U0SG44</accession>
<dbReference type="InterPro" id="IPR039448">
    <property type="entry name" value="Beta_helix"/>
</dbReference>
<dbReference type="SUPFAM" id="SSF51126">
    <property type="entry name" value="Pectin lyase-like"/>
    <property type="match status" value="1"/>
</dbReference>
<dbReference type="OrthoDB" id="8450986at2"/>
<dbReference type="InterPro" id="IPR012334">
    <property type="entry name" value="Pectin_lyas_fold"/>
</dbReference>
<dbReference type="Gene3D" id="2.160.20.10">
    <property type="entry name" value="Single-stranded right-handed beta-helix, Pectin lyase-like"/>
    <property type="match status" value="1"/>
</dbReference>
<keyword evidence="3" id="KW-1185">Reference proteome</keyword>
<dbReference type="Pfam" id="PF13229">
    <property type="entry name" value="Beta_helix"/>
    <property type="match status" value="1"/>
</dbReference>
<evidence type="ECO:0000313" key="2">
    <source>
        <dbReference type="EMBL" id="PVX30264.1"/>
    </source>
</evidence>